<feature type="compositionally biased region" description="Basic and acidic residues" evidence="1">
    <location>
        <begin position="125"/>
        <end position="134"/>
    </location>
</feature>
<sequence length="177" mass="20051">MIEFGKGKNDGTIFEISPRKNLLHSRSTIDEHWTHEQTAGRHSHGGGKNGKGGGDEDRKHDVAIKYSWNEVEMKTNGISSTGDNDSNFSFCTSKWIDAVAKPTPMETHNRDSKSPLRSNFSPQMEKTRGRRMEKTSLASSPLENQTMGKVTVSEYDEYYKKGRTERKRIMKKQLPAT</sequence>
<evidence type="ECO:0000313" key="2">
    <source>
        <dbReference type="EMBL" id="SBS81508.1"/>
    </source>
</evidence>
<feature type="region of interest" description="Disordered" evidence="1">
    <location>
        <begin position="34"/>
        <end position="60"/>
    </location>
</feature>
<dbReference type="AlphaFoldDB" id="A0A1A8WKB9"/>
<proteinExistence type="predicted"/>
<organism evidence="3 5">
    <name type="scientific">Plasmodium ovale curtisi</name>
    <dbReference type="NCBI Taxonomy" id="864141"/>
    <lineage>
        <taxon>Eukaryota</taxon>
        <taxon>Sar</taxon>
        <taxon>Alveolata</taxon>
        <taxon>Apicomplexa</taxon>
        <taxon>Aconoidasida</taxon>
        <taxon>Haemosporida</taxon>
        <taxon>Plasmodiidae</taxon>
        <taxon>Plasmodium</taxon>
        <taxon>Plasmodium (Plasmodium)</taxon>
    </lineage>
</organism>
<protein>
    <submittedName>
        <fullName evidence="3">Uncharacterized protein</fullName>
    </submittedName>
</protein>
<evidence type="ECO:0000313" key="3">
    <source>
        <dbReference type="EMBL" id="SBS93372.1"/>
    </source>
</evidence>
<dbReference type="EMBL" id="FLQV01000107">
    <property type="protein sequence ID" value="SBS81508.1"/>
    <property type="molecule type" value="Genomic_DNA"/>
</dbReference>
<feature type="compositionally biased region" description="Polar residues" evidence="1">
    <location>
        <begin position="115"/>
        <end position="124"/>
    </location>
</feature>
<accession>A0A1A8WKB9</accession>
<reference evidence="3" key="2">
    <citation type="submission" date="2016-05" db="EMBL/GenBank/DDBJ databases">
        <authorList>
            <person name="Lavstsen T."/>
            <person name="Jespersen J.S."/>
        </authorList>
    </citation>
    <scope>NUCLEOTIDE SEQUENCE [LARGE SCALE GENOMIC DNA]</scope>
</reference>
<feature type="region of interest" description="Disordered" evidence="1">
    <location>
        <begin position="101"/>
        <end position="149"/>
    </location>
</feature>
<evidence type="ECO:0000313" key="5">
    <source>
        <dbReference type="Proteomes" id="UP000078560"/>
    </source>
</evidence>
<evidence type="ECO:0000256" key="1">
    <source>
        <dbReference type="SAM" id="MobiDB-lite"/>
    </source>
</evidence>
<dbReference type="Proteomes" id="UP000078560">
    <property type="component" value="Unassembled WGS sequence"/>
</dbReference>
<name>A0A1A8WKB9_PLAOA</name>
<dbReference type="EMBL" id="FLQU01001509">
    <property type="protein sequence ID" value="SBS93372.1"/>
    <property type="molecule type" value="Genomic_DNA"/>
</dbReference>
<reference evidence="4 5" key="1">
    <citation type="submission" date="2016-05" db="EMBL/GenBank/DDBJ databases">
        <authorList>
            <person name="Naeem Raeece"/>
        </authorList>
    </citation>
    <scope>NUCLEOTIDE SEQUENCE [LARGE SCALE GENOMIC DNA]</scope>
</reference>
<evidence type="ECO:0000313" key="4">
    <source>
        <dbReference type="Proteomes" id="UP000078546"/>
    </source>
</evidence>
<dbReference type="Proteomes" id="UP000078546">
    <property type="component" value="Unassembled WGS sequence"/>
</dbReference>
<gene>
    <name evidence="2" type="ORF">POVCU1_005600</name>
    <name evidence="3" type="ORF">POVCU2_0080690</name>
</gene>
<feature type="compositionally biased region" description="Polar residues" evidence="1">
    <location>
        <begin position="136"/>
        <end position="148"/>
    </location>
</feature>